<dbReference type="EMBL" id="CP032228">
    <property type="protein sequence ID" value="QFI62123.1"/>
    <property type="molecule type" value="Genomic_DNA"/>
</dbReference>
<feature type="region of interest" description="Disordered" evidence="1">
    <location>
        <begin position="99"/>
        <end position="203"/>
    </location>
</feature>
<dbReference type="GO" id="GO:0009279">
    <property type="term" value="C:cell outer membrane"/>
    <property type="evidence" value="ECO:0007669"/>
    <property type="project" value="InterPro"/>
</dbReference>
<organism evidence="3 4">
    <name type="scientific">Qipengyuania flava</name>
    <dbReference type="NCBI Taxonomy" id="192812"/>
    <lineage>
        <taxon>Bacteria</taxon>
        <taxon>Pseudomonadati</taxon>
        <taxon>Pseudomonadota</taxon>
        <taxon>Alphaproteobacteria</taxon>
        <taxon>Sphingomonadales</taxon>
        <taxon>Erythrobacteraceae</taxon>
        <taxon>Qipengyuania</taxon>
    </lineage>
</organism>
<reference evidence="4" key="1">
    <citation type="submission" date="2018-09" db="EMBL/GenBank/DDBJ databases">
        <title>Nocardia yunnanensis sp. nov., an actinomycete isolated from a soil sample.</title>
        <authorList>
            <person name="Zhang J."/>
        </authorList>
    </citation>
    <scope>NUCLEOTIDE SEQUENCE [LARGE SCALE GENOMIC DNA]</scope>
    <source>
        <strain evidence="4">21-3</strain>
    </source>
</reference>
<feature type="compositionally biased region" description="Polar residues" evidence="1">
    <location>
        <begin position="149"/>
        <end position="174"/>
    </location>
</feature>
<dbReference type="InterPro" id="IPR007939">
    <property type="entry name" value="Cu-R_B_prcur"/>
</dbReference>
<feature type="signal peptide" evidence="2">
    <location>
        <begin position="1"/>
        <end position="19"/>
    </location>
</feature>
<feature type="compositionally biased region" description="Low complexity" evidence="1">
    <location>
        <begin position="24"/>
        <end position="41"/>
    </location>
</feature>
<dbReference type="AlphaFoldDB" id="A0A5P6NAC2"/>
<protein>
    <submittedName>
        <fullName evidence="3">Copper resistance protein B</fullName>
    </submittedName>
</protein>
<accession>A0A5P6NAC2</accession>
<dbReference type="GO" id="GO:0005507">
    <property type="term" value="F:copper ion binding"/>
    <property type="evidence" value="ECO:0007669"/>
    <property type="project" value="InterPro"/>
</dbReference>
<keyword evidence="2" id="KW-0732">Signal</keyword>
<gene>
    <name evidence="3" type="ORF">D0Y83_01650</name>
</gene>
<evidence type="ECO:0000313" key="4">
    <source>
        <dbReference type="Proteomes" id="UP000325385"/>
    </source>
</evidence>
<dbReference type="Proteomes" id="UP000325385">
    <property type="component" value="Chromosome"/>
</dbReference>
<proteinExistence type="predicted"/>
<dbReference type="RefSeq" id="WP_151884813.1">
    <property type="nucleotide sequence ID" value="NZ_CP032228.1"/>
</dbReference>
<evidence type="ECO:0000256" key="1">
    <source>
        <dbReference type="SAM" id="MobiDB-lite"/>
    </source>
</evidence>
<evidence type="ECO:0000313" key="3">
    <source>
        <dbReference type="EMBL" id="QFI62123.1"/>
    </source>
</evidence>
<sequence length="440" mass="47489">MKIRIVSLLASVAAGSVLASPAAAQHAGHSPAEPQQSAEAQADAKTKCEEEAERHRAMGHPVADGACEPAAQPEAAMDRSEMDHSTMDHGAMTAQDGHSGMTMPVDAARPQASPESHEGMDHGSMPQGKPAEGAMDHSQMNHGEMGQAEASSSMDHGQMDHSQMNHGETPSQDRQGMDHSAMQMGSDDDIPLLPPPPEAGSGPARAAVAIWGEEAMNEARRELVRETDGGMRFWFQGDRLEYRAREGKDGYLWDIQGYYGGDIDKFWFKSEGEGSFGEPIEGAEVQALWSRAIAPFFDFQAGVRQDLTGPERTHAVIGIQGLMPYRFEVDAAAFVSTKGDVTARIEGELDQRIMQRLILQPRAELALSAQDIPELGIGAGLDRIEAGLRLRYEFAREFAPYVGVSQEWRIGDSADFARAAGEDPSVTNCPSSKHLAQLAA</sequence>
<evidence type="ECO:0000256" key="2">
    <source>
        <dbReference type="SAM" id="SignalP"/>
    </source>
</evidence>
<dbReference type="GO" id="GO:0006878">
    <property type="term" value="P:intracellular copper ion homeostasis"/>
    <property type="evidence" value="ECO:0007669"/>
    <property type="project" value="InterPro"/>
</dbReference>
<feature type="compositionally biased region" description="Basic and acidic residues" evidence="1">
    <location>
        <begin position="42"/>
        <end position="53"/>
    </location>
</feature>
<dbReference type="GeneID" id="69695987"/>
<feature type="chain" id="PRO_5024808194" evidence="2">
    <location>
        <begin position="20"/>
        <end position="440"/>
    </location>
</feature>
<name>A0A5P6NAC2_9SPHN</name>
<feature type="region of interest" description="Disordered" evidence="1">
    <location>
        <begin position="24"/>
        <end position="53"/>
    </location>
</feature>
<dbReference type="Pfam" id="PF05275">
    <property type="entry name" value="CopB"/>
    <property type="match status" value="1"/>
</dbReference>